<evidence type="ECO:0000313" key="2">
    <source>
        <dbReference type="EMBL" id="RPB18011.1"/>
    </source>
</evidence>
<keyword evidence="3" id="KW-1185">Reference proteome</keyword>
<organism evidence="2 3">
    <name type="scientific">Terfezia boudieri ATCC MYA-4762</name>
    <dbReference type="NCBI Taxonomy" id="1051890"/>
    <lineage>
        <taxon>Eukaryota</taxon>
        <taxon>Fungi</taxon>
        <taxon>Dikarya</taxon>
        <taxon>Ascomycota</taxon>
        <taxon>Pezizomycotina</taxon>
        <taxon>Pezizomycetes</taxon>
        <taxon>Pezizales</taxon>
        <taxon>Pezizaceae</taxon>
        <taxon>Terfezia</taxon>
    </lineage>
</organism>
<protein>
    <submittedName>
        <fullName evidence="2">Uncharacterized protein</fullName>
    </submittedName>
</protein>
<name>A0A3N4LBJ4_9PEZI</name>
<evidence type="ECO:0000256" key="1">
    <source>
        <dbReference type="SAM" id="MobiDB-lite"/>
    </source>
</evidence>
<dbReference type="EMBL" id="ML121757">
    <property type="protein sequence ID" value="RPB18011.1"/>
    <property type="molecule type" value="Genomic_DNA"/>
</dbReference>
<dbReference type="STRING" id="1051890.A0A3N4LBJ4"/>
<dbReference type="OrthoDB" id="76567at2759"/>
<proteinExistence type="predicted"/>
<feature type="compositionally biased region" description="Basic and acidic residues" evidence="1">
    <location>
        <begin position="579"/>
        <end position="604"/>
    </location>
</feature>
<sequence>MHPYTVCTSVAMPCVYAMPPWRPSDYRYSRQTKLSVSGNLSSVVRPSLATAPAAPDIHIRVCKITADNQVAVPLTPPPSSPAAQQPLPLPFPPGPVLQLLDLEPSPAQDRLEVPFAPVKPLSLQDLTPTILRTLISSDYGSNIVYPNVSSDEYEAWLRTFPELLEANTHDARLNYFTHAYTLVKDTGGQTISIPSLIVKCMPSPWHEACSSYIMSEAIQGVARISPGGLRKLGLRCRANWEFSNFTPKCDTGSQLSRTAKKIPDVAFGRLSDNFPTLVVEVGFSELWPSLMEDARLFLTGTENVTKVVLLIKLMEQKVNGDYTNPITEEKVKCWKAKANMFHWPGDAVEEQEVEEPRDADSQNSWPPIPTPPPPPDPKDIGNNPILEKLEFALETYFLATDALRILFPPLIAPITATLYRYRQRSPEDTIDANGDPSLDLFCTAKISFLEDNKVVQGAKFVLGLHDILGTDSEIGSSQEGVEYDLELLAQDIVEENLNMRKKRARVRAKKVLEHWIAGVRERSASLLNRVRQELVVGVGEKKTRSTRKRVRHGVLVGNDRCPSFIGFKKQRLQGEDGDERGKEHEDRDVDSNTEDDKYDNKIQDEDWVDEE</sequence>
<dbReference type="InParanoid" id="A0A3N4LBJ4"/>
<evidence type="ECO:0000313" key="3">
    <source>
        <dbReference type="Proteomes" id="UP000267821"/>
    </source>
</evidence>
<feature type="compositionally biased region" description="Pro residues" evidence="1">
    <location>
        <begin position="366"/>
        <end position="375"/>
    </location>
</feature>
<reference evidence="2 3" key="1">
    <citation type="journal article" date="2018" name="Nat. Ecol. Evol.">
        <title>Pezizomycetes genomes reveal the molecular basis of ectomycorrhizal truffle lifestyle.</title>
        <authorList>
            <person name="Murat C."/>
            <person name="Payen T."/>
            <person name="Noel B."/>
            <person name="Kuo A."/>
            <person name="Morin E."/>
            <person name="Chen J."/>
            <person name="Kohler A."/>
            <person name="Krizsan K."/>
            <person name="Balestrini R."/>
            <person name="Da Silva C."/>
            <person name="Montanini B."/>
            <person name="Hainaut M."/>
            <person name="Levati E."/>
            <person name="Barry K.W."/>
            <person name="Belfiori B."/>
            <person name="Cichocki N."/>
            <person name="Clum A."/>
            <person name="Dockter R.B."/>
            <person name="Fauchery L."/>
            <person name="Guy J."/>
            <person name="Iotti M."/>
            <person name="Le Tacon F."/>
            <person name="Lindquist E.A."/>
            <person name="Lipzen A."/>
            <person name="Malagnac F."/>
            <person name="Mello A."/>
            <person name="Molinier V."/>
            <person name="Miyauchi S."/>
            <person name="Poulain J."/>
            <person name="Riccioni C."/>
            <person name="Rubini A."/>
            <person name="Sitrit Y."/>
            <person name="Splivallo R."/>
            <person name="Traeger S."/>
            <person name="Wang M."/>
            <person name="Zifcakova L."/>
            <person name="Wipf D."/>
            <person name="Zambonelli A."/>
            <person name="Paolocci F."/>
            <person name="Nowrousian M."/>
            <person name="Ottonello S."/>
            <person name="Baldrian P."/>
            <person name="Spatafora J.W."/>
            <person name="Henrissat B."/>
            <person name="Nagy L.G."/>
            <person name="Aury J.M."/>
            <person name="Wincker P."/>
            <person name="Grigoriev I.V."/>
            <person name="Bonfante P."/>
            <person name="Martin F.M."/>
        </authorList>
    </citation>
    <scope>NUCLEOTIDE SEQUENCE [LARGE SCALE GENOMIC DNA]</scope>
    <source>
        <strain evidence="2 3">ATCC MYA-4762</strain>
    </source>
</reference>
<gene>
    <name evidence="2" type="ORF">L211DRAFT_844150</name>
</gene>
<accession>A0A3N4LBJ4</accession>
<feature type="region of interest" description="Disordered" evidence="1">
    <location>
        <begin position="349"/>
        <end position="383"/>
    </location>
</feature>
<feature type="region of interest" description="Disordered" evidence="1">
    <location>
        <begin position="569"/>
        <end position="611"/>
    </location>
</feature>
<dbReference type="AlphaFoldDB" id="A0A3N4LBJ4"/>
<dbReference type="Proteomes" id="UP000267821">
    <property type="component" value="Unassembled WGS sequence"/>
</dbReference>